<dbReference type="RefSeq" id="XP_001885531.1">
    <property type="nucleotide sequence ID" value="XM_001885496.1"/>
</dbReference>
<evidence type="ECO:0000256" key="1">
    <source>
        <dbReference type="SAM" id="MobiDB-lite"/>
    </source>
</evidence>
<dbReference type="EMBL" id="DS547122">
    <property type="protein sequence ID" value="EDR03678.1"/>
    <property type="molecule type" value="Genomic_DNA"/>
</dbReference>
<dbReference type="KEGG" id="lbc:LACBIDRAFT_331153"/>
<feature type="compositionally biased region" description="Pro residues" evidence="1">
    <location>
        <begin position="86"/>
        <end position="96"/>
    </location>
</feature>
<reference evidence="2 3" key="1">
    <citation type="journal article" date="2008" name="Nature">
        <title>The genome of Laccaria bicolor provides insights into mycorrhizal symbiosis.</title>
        <authorList>
            <person name="Martin F."/>
            <person name="Aerts A."/>
            <person name="Ahren D."/>
            <person name="Brun A."/>
            <person name="Danchin E.G.J."/>
            <person name="Duchaussoy F."/>
            <person name="Gibon J."/>
            <person name="Kohler A."/>
            <person name="Lindquist E."/>
            <person name="Pereda V."/>
            <person name="Salamov A."/>
            <person name="Shapiro H.J."/>
            <person name="Wuyts J."/>
            <person name="Blaudez D."/>
            <person name="Buee M."/>
            <person name="Brokstein P."/>
            <person name="Canbaeck B."/>
            <person name="Cohen D."/>
            <person name="Courty P.E."/>
            <person name="Coutinho P.M."/>
            <person name="Delaruelle C."/>
            <person name="Detter J.C."/>
            <person name="Deveau A."/>
            <person name="DiFazio S."/>
            <person name="Duplessis S."/>
            <person name="Fraissinet-Tachet L."/>
            <person name="Lucic E."/>
            <person name="Frey-Klett P."/>
            <person name="Fourrey C."/>
            <person name="Feussner I."/>
            <person name="Gay G."/>
            <person name="Grimwood J."/>
            <person name="Hoegger P.J."/>
            <person name="Jain P."/>
            <person name="Kilaru S."/>
            <person name="Labbe J."/>
            <person name="Lin Y.C."/>
            <person name="Legue V."/>
            <person name="Le Tacon F."/>
            <person name="Marmeisse R."/>
            <person name="Melayah D."/>
            <person name="Montanini B."/>
            <person name="Muratet M."/>
            <person name="Nehls U."/>
            <person name="Niculita-Hirzel H."/>
            <person name="Oudot-Le Secq M.P."/>
            <person name="Peter M."/>
            <person name="Quesneville H."/>
            <person name="Rajashekar B."/>
            <person name="Reich M."/>
            <person name="Rouhier N."/>
            <person name="Schmutz J."/>
            <person name="Yin T."/>
            <person name="Chalot M."/>
            <person name="Henrissat B."/>
            <person name="Kuees U."/>
            <person name="Lucas S."/>
            <person name="Van de Peer Y."/>
            <person name="Podila G.K."/>
            <person name="Polle A."/>
            <person name="Pukkila P.J."/>
            <person name="Richardson P.M."/>
            <person name="Rouze P."/>
            <person name="Sanders I.R."/>
            <person name="Stajich J.E."/>
            <person name="Tunlid A."/>
            <person name="Tuskan G."/>
            <person name="Grigoriev I.V."/>
        </authorList>
    </citation>
    <scope>NUCLEOTIDE SEQUENCE [LARGE SCALE GENOMIC DNA]</scope>
    <source>
        <strain evidence="3">S238N-H82 / ATCC MYA-4686</strain>
    </source>
</reference>
<dbReference type="AlphaFoldDB" id="B0DNL4"/>
<dbReference type="Proteomes" id="UP000001194">
    <property type="component" value="Unassembled WGS sequence"/>
</dbReference>
<proteinExistence type="predicted"/>
<feature type="region of interest" description="Disordered" evidence="1">
    <location>
        <begin position="77"/>
        <end position="96"/>
    </location>
</feature>
<dbReference type="HOGENOM" id="CLU_1156571_0_0_1"/>
<organism evidence="3">
    <name type="scientific">Laccaria bicolor (strain S238N-H82 / ATCC MYA-4686)</name>
    <name type="common">Bicoloured deceiver</name>
    <name type="synonym">Laccaria laccata var. bicolor</name>
    <dbReference type="NCBI Taxonomy" id="486041"/>
    <lineage>
        <taxon>Eukaryota</taxon>
        <taxon>Fungi</taxon>
        <taxon>Dikarya</taxon>
        <taxon>Basidiomycota</taxon>
        <taxon>Agaricomycotina</taxon>
        <taxon>Agaricomycetes</taxon>
        <taxon>Agaricomycetidae</taxon>
        <taxon>Agaricales</taxon>
        <taxon>Agaricineae</taxon>
        <taxon>Hydnangiaceae</taxon>
        <taxon>Laccaria</taxon>
    </lineage>
</organism>
<sequence>MGDASPELVGGYSEFASQASLFSTTTTSPALLPFCITHGLILYCSCDVSSRRMISGLNGHSTNGILHPAFRNILSRPELRGSNTPLPTPAMFPPPTQERRRTCLQTILHGLRHTVITGTLTLMPPFMIATRGDSPTVDGLGVIHDEREDVFWSNFGFSEYVNVVYEMETSTGGISMYSIFKIQPTSIAFGYRRVCAAAKTEEGPRWTGPGLRRSPCLRMTPPYVHTLLKPVRRILFPSKH</sequence>
<dbReference type="InParanoid" id="B0DNL4"/>
<evidence type="ECO:0000313" key="2">
    <source>
        <dbReference type="EMBL" id="EDR03678.1"/>
    </source>
</evidence>
<protein>
    <submittedName>
        <fullName evidence="2">Predicted protein</fullName>
    </submittedName>
</protein>
<gene>
    <name evidence="2" type="ORF">LACBIDRAFT_331153</name>
</gene>
<accession>B0DNL4</accession>
<name>B0DNL4_LACBS</name>
<keyword evidence="3" id="KW-1185">Reference proteome</keyword>
<dbReference type="GeneID" id="6081308"/>
<evidence type="ECO:0000313" key="3">
    <source>
        <dbReference type="Proteomes" id="UP000001194"/>
    </source>
</evidence>